<dbReference type="EMBL" id="BLKM01008356">
    <property type="protein sequence ID" value="GFG33366.1"/>
    <property type="molecule type" value="Genomic_DNA"/>
</dbReference>
<protein>
    <submittedName>
        <fullName evidence="1">Uncharacterized protein</fullName>
    </submittedName>
</protein>
<dbReference type="OrthoDB" id="7976467at2759"/>
<comment type="caution">
    <text evidence="1">The sequence shown here is derived from an EMBL/GenBank/DDBJ whole genome shotgun (WGS) entry which is preliminary data.</text>
</comment>
<sequence>MLETLEAGADDADGLRWLQQDGVTAHTVRGPMDRVMAVYPGRVISLSGDIAWPAKSPDLSVPGYFLLVTLESQSVR</sequence>
<keyword evidence="2" id="KW-1185">Reference proteome</keyword>
<proteinExistence type="predicted"/>
<dbReference type="Proteomes" id="UP000502823">
    <property type="component" value="Unassembled WGS sequence"/>
</dbReference>
<gene>
    <name evidence="1" type="ORF">Cfor_09993</name>
</gene>
<organism evidence="1 2">
    <name type="scientific">Coptotermes formosanus</name>
    <name type="common">Formosan subterranean termite</name>
    <dbReference type="NCBI Taxonomy" id="36987"/>
    <lineage>
        <taxon>Eukaryota</taxon>
        <taxon>Metazoa</taxon>
        <taxon>Ecdysozoa</taxon>
        <taxon>Arthropoda</taxon>
        <taxon>Hexapoda</taxon>
        <taxon>Insecta</taxon>
        <taxon>Pterygota</taxon>
        <taxon>Neoptera</taxon>
        <taxon>Polyneoptera</taxon>
        <taxon>Dictyoptera</taxon>
        <taxon>Blattodea</taxon>
        <taxon>Blattoidea</taxon>
        <taxon>Termitoidae</taxon>
        <taxon>Rhinotermitidae</taxon>
        <taxon>Coptotermes</taxon>
    </lineage>
</organism>
<name>A0A6L2PLW2_COPFO</name>
<dbReference type="InParanoid" id="A0A6L2PLW2"/>
<accession>A0A6L2PLW2</accession>
<evidence type="ECO:0000313" key="2">
    <source>
        <dbReference type="Proteomes" id="UP000502823"/>
    </source>
</evidence>
<evidence type="ECO:0000313" key="1">
    <source>
        <dbReference type="EMBL" id="GFG33366.1"/>
    </source>
</evidence>
<reference evidence="2" key="1">
    <citation type="submission" date="2020-01" db="EMBL/GenBank/DDBJ databases">
        <title>Draft genome sequence of the Termite Coptotermes fromosanus.</title>
        <authorList>
            <person name="Itakura S."/>
            <person name="Yosikawa Y."/>
            <person name="Umezawa K."/>
        </authorList>
    </citation>
    <scope>NUCLEOTIDE SEQUENCE [LARGE SCALE GENOMIC DNA]</scope>
</reference>
<dbReference type="AlphaFoldDB" id="A0A6L2PLW2"/>